<comment type="function">
    <text evidence="11">Plays a role in repairing double-strand DNA breaks, probably involving stabilizing or processing branched DNA or blocked replication forks.</text>
</comment>
<evidence type="ECO:0000256" key="5">
    <source>
        <dbReference type="ARBA" id="ARBA00022801"/>
    </source>
</evidence>
<dbReference type="GO" id="GO:0003684">
    <property type="term" value="F:damaged DNA binding"/>
    <property type="evidence" value="ECO:0007669"/>
    <property type="project" value="InterPro"/>
</dbReference>
<dbReference type="Pfam" id="PF13481">
    <property type="entry name" value="AAA_25"/>
    <property type="match status" value="1"/>
</dbReference>
<keyword evidence="10 11" id="KW-0234">DNA repair</keyword>
<dbReference type="KEGG" id="arac:E0W69_000315"/>
<dbReference type="HAMAP" id="MF_01498">
    <property type="entry name" value="RadA_bact"/>
    <property type="match status" value="1"/>
</dbReference>
<evidence type="ECO:0000256" key="1">
    <source>
        <dbReference type="ARBA" id="ARBA00022723"/>
    </source>
</evidence>
<evidence type="ECO:0000256" key="8">
    <source>
        <dbReference type="ARBA" id="ARBA00023016"/>
    </source>
</evidence>
<feature type="region of interest" description="Lon-protease-like" evidence="11">
    <location>
        <begin position="360"/>
        <end position="463"/>
    </location>
</feature>
<dbReference type="SUPFAM" id="SSF52540">
    <property type="entry name" value="P-loop containing nucleoside triphosphate hydrolases"/>
    <property type="match status" value="1"/>
</dbReference>
<dbReference type="InterPro" id="IPR014721">
    <property type="entry name" value="Ribsml_uS5_D2-typ_fold_subgr"/>
</dbReference>
<dbReference type="NCBIfam" id="TIGR00416">
    <property type="entry name" value="sms"/>
    <property type="match status" value="1"/>
</dbReference>
<dbReference type="SUPFAM" id="SSF54211">
    <property type="entry name" value="Ribosomal protein S5 domain 2-like"/>
    <property type="match status" value="1"/>
</dbReference>
<evidence type="ECO:0000256" key="11">
    <source>
        <dbReference type="HAMAP-Rule" id="MF_01498"/>
    </source>
</evidence>
<dbReference type="Gene3D" id="3.30.230.10">
    <property type="match status" value="1"/>
</dbReference>
<feature type="short sequence motif" description="RadA KNRFG motif" evidence="11">
    <location>
        <begin position="261"/>
        <end position="265"/>
    </location>
</feature>
<protein>
    <recommendedName>
        <fullName evidence="11 12">DNA repair protein RadA</fullName>
    </recommendedName>
</protein>
<dbReference type="InterPro" id="IPR004504">
    <property type="entry name" value="DNA_repair_RadA"/>
</dbReference>
<dbReference type="InterPro" id="IPR020588">
    <property type="entry name" value="RecA_ATP-bd"/>
</dbReference>
<keyword evidence="6 13" id="KW-0862">Zinc</keyword>
<proteinExistence type="inferred from homology"/>
<keyword evidence="16" id="KW-1185">Reference proteome</keyword>
<evidence type="ECO:0000313" key="15">
    <source>
        <dbReference type="EMBL" id="QES87174.1"/>
    </source>
</evidence>
<dbReference type="CDD" id="cd01121">
    <property type="entry name" value="RadA_SMS_N"/>
    <property type="match status" value="1"/>
</dbReference>
<dbReference type="Pfam" id="PF13541">
    <property type="entry name" value="ChlI"/>
    <property type="match status" value="1"/>
</dbReference>
<dbReference type="Proteomes" id="UP000292424">
    <property type="component" value="Chromosome"/>
</dbReference>
<evidence type="ECO:0000256" key="12">
    <source>
        <dbReference type="NCBIfam" id="TIGR00416"/>
    </source>
</evidence>
<dbReference type="GO" id="GO:0008270">
    <property type="term" value="F:zinc ion binding"/>
    <property type="evidence" value="ECO:0007669"/>
    <property type="project" value="UniProtKB-KW"/>
</dbReference>
<dbReference type="InterPro" id="IPR027417">
    <property type="entry name" value="P-loop_NTPase"/>
</dbReference>
<sequence>MAKAKTVFFCSHCGYESVKWLGKCPACNEWNTFIEEVVDTGNAKDKNEWTQYNIKNNSTETTKNSKSQLLKDIQGGEEYRILTTDPELNRVLGGGIVAGSIILVAGEPGIGKSTLFLQNVLKLNQIKSLYISGEESASQIKMRADRLSIKNDNFYLLTETSTQAIFKEIKNIQPNLVIVDSIQTMESNLLEASPGSISQIRETAAEFQRFAKETGTPVFLIGHITKEGSIAGPKILEHMVDVVLQFEGDRHYSYRILRTFKNRFGNTSELGIYEMSGAGMRAVTNPSEILITEKDEPLSGSAITASMEGQRPLLVEVQALVTPSVYGTPQRTVSGFDLRRLQLLLAVLEKRGGFQYGSKDVFVNIAGGMKVEDPSIDLAVICALLSSYEDVPIPSSICFAGEVGLNGEIRAVNRIEQRISEAEKLGFEKIIVSKYNRKSFNIKKFSIEIIMLGKVEEVYKYFF</sequence>
<dbReference type="EMBL" id="CP044016">
    <property type="protein sequence ID" value="QES87174.1"/>
    <property type="molecule type" value="Genomic_DNA"/>
</dbReference>
<organism evidence="15 16">
    <name type="scientific">Rhizosphaericola mali</name>
    <dbReference type="NCBI Taxonomy" id="2545455"/>
    <lineage>
        <taxon>Bacteria</taxon>
        <taxon>Pseudomonadati</taxon>
        <taxon>Bacteroidota</taxon>
        <taxon>Chitinophagia</taxon>
        <taxon>Chitinophagales</taxon>
        <taxon>Chitinophagaceae</taxon>
        <taxon>Rhizosphaericola</taxon>
    </lineage>
</organism>
<dbReference type="InterPro" id="IPR041166">
    <property type="entry name" value="Rubredoxin_2"/>
</dbReference>
<keyword evidence="7 11" id="KW-0067">ATP-binding</keyword>
<feature type="binding site" evidence="11">
    <location>
        <begin position="106"/>
        <end position="113"/>
    </location>
    <ligand>
        <name>ATP</name>
        <dbReference type="ChEBI" id="CHEBI:30616"/>
    </ligand>
</feature>
<feature type="domain" description="RecA family profile 1" evidence="14">
    <location>
        <begin position="77"/>
        <end position="224"/>
    </location>
</feature>
<keyword evidence="1 11" id="KW-0479">Metal-binding</keyword>
<dbReference type="PANTHER" id="PTHR32472:SF10">
    <property type="entry name" value="DNA REPAIR PROTEIN RADA-LIKE PROTEIN"/>
    <property type="match status" value="1"/>
</dbReference>
<evidence type="ECO:0000256" key="6">
    <source>
        <dbReference type="ARBA" id="ARBA00022833"/>
    </source>
</evidence>
<evidence type="ECO:0000256" key="7">
    <source>
        <dbReference type="ARBA" id="ARBA00022840"/>
    </source>
</evidence>
<dbReference type="GO" id="GO:0016787">
    <property type="term" value="F:hydrolase activity"/>
    <property type="evidence" value="ECO:0007669"/>
    <property type="project" value="UniProtKB-KW"/>
</dbReference>
<evidence type="ECO:0000256" key="3">
    <source>
        <dbReference type="ARBA" id="ARBA00022763"/>
    </source>
</evidence>
<keyword evidence="4 13" id="KW-0863">Zinc-finger</keyword>
<dbReference type="GO" id="GO:0005829">
    <property type="term" value="C:cytosol"/>
    <property type="evidence" value="ECO:0007669"/>
    <property type="project" value="TreeGrafter"/>
</dbReference>
<dbReference type="PANTHER" id="PTHR32472">
    <property type="entry name" value="DNA REPAIR PROTEIN RADA"/>
    <property type="match status" value="1"/>
</dbReference>
<evidence type="ECO:0000256" key="2">
    <source>
        <dbReference type="ARBA" id="ARBA00022741"/>
    </source>
</evidence>
<keyword evidence="2 11" id="KW-0547">Nucleotide-binding</keyword>
<evidence type="ECO:0000256" key="9">
    <source>
        <dbReference type="ARBA" id="ARBA00023125"/>
    </source>
</evidence>
<dbReference type="OrthoDB" id="9803906at2"/>
<dbReference type="SMART" id="SM00382">
    <property type="entry name" value="AAA"/>
    <property type="match status" value="1"/>
</dbReference>
<gene>
    <name evidence="11 15" type="primary">radA</name>
    <name evidence="15" type="ORF">E0W69_000315</name>
</gene>
<dbReference type="GO" id="GO:0000725">
    <property type="term" value="P:recombinational repair"/>
    <property type="evidence" value="ECO:0007669"/>
    <property type="project" value="UniProtKB-UniRule"/>
</dbReference>
<keyword evidence="5" id="KW-0378">Hydrolase</keyword>
<evidence type="ECO:0000256" key="10">
    <source>
        <dbReference type="ARBA" id="ARBA00023204"/>
    </source>
</evidence>
<dbReference type="RefSeq" id="WP_131328052.1">
    <property type="nucleotide sequence ID" value="NZ_CP044016.1"/>
</dbReference>
<dbReference type="PROSITE" id="PS50162">
    <property type="entry name" value="RECA_2"/>
    <property type="match status" value="1"/>
</dbReference>
<comment type="similarity">
    <text evidence="11 13">Belongs to the RecA family. RadA subfamily.</text>
</comment>
<dbReference type="InterPro" id="IPR003593">
    <property type="entry name" value="AAA+_ATPase"/>
</dbReference>
<dbReference type="GO" id="GO:0140664">
    <property type="term" value="F:ATP-dependent DNA damage sensor activity"/>
    <property type="evidence" value="ECO:0007669"/>
    <property type="project" value="InterPro"/>
</dbReference>
<dbReference type="FunFam" id="3.40.50.300:FF:000050">
    <property type="entry name" value="DNA repair protein RadA"/>
    <property type="match status" value="1"/>
</dbReference>
<comment type="domain">
    <text evidence="11">The middle region has homology to RecA with ATPase motifs including the RadA KNRFG motif, while the C-terminus is homologous to Lon protease.</text>
</comment>
<dbReference type="GO" id="GO:0005524">
    <property type="term" value="F:ATP binding"/>
    <property type="evidence" value="ECO:0007669"/>
    <property type="project" value="UniProtKB-UniRule"/>
</dbReference>
<accession>A0A5P2FUP6</accession>
<keyword evidence="8 11" id="KW-0346">Stress response</keyword>
<keyword evidence="9 11" id="KW-0238">DNA-binding</keyword>
<evidence type="ECO:0000259" key="14">
    <source>
        <dbReference type="PROSITE" id="PS50162"/>
    </source>
</evidence>
<dbReference type="InterPro" id="IPR020568">
    <property type="entry name" value="Ribosomal_Su5_D2-typ_SF"/>
</dbReference>
<evidence type="ECO:0000256" key="4">
    <source>
        <dbReference type="ARBA" id="ARBA00022771"/>
    </source>
</evidence>
<dbReference type="AlphaFoldDB" id="A0A5P2FUP6"/>
<comment type="function">
    <text evidence="13">DNA-dependent ATPase involved in processing of recombination intermediates, plays a role in repairing DNA breaks. Stimulates the branch migration of RecA-mediated strand transfer reactions, allowing the 3' invading strand to extend heteroduplex DNA faster. Binds ssDNA in the presence of ADP but not other nucleotides, has ATPase activity that is stimulated by ssDNA and various branched DNA structures, but inhibited by SSB. Does not have RecA's homology-searching function.</text>
</comment>
<evidence type="ECO:0000313" key="16">
    <source>
        <dbReference type="Proteomes" id="UP000292424"/>
    </source>
</evidence>
<dbReference type="Pfam" id="PF18073">
    <property type="entry name" value="Zn_ribbon_LapB"/>
    <property type="match status" value="1"/>
</dbReference>
<keyword evidence="3 11" id="KW-0227">DNA damage</keyword>
<name>A0A5P2FUP6_9BACT</name>
<reference evidence="15 16" key="1">
    <citation type="submission" date="2019-09" db="EMBL/GenBank/DDBJ databases">
        <title>Complete genome sequence of Arachidicoccus sp. B3-10 isolated from apple orchard soil.</title>
        <authorList>
            <person name="Kim H.S."/>
            <person name="Han K.-I."/>
            <person name="Suh M.K."/>
            <person name="Lee K.C."/>
            <person name="Eom M.K."/>
            <person name="Kim J.-S."/>
            <person name="Kang S.W."/>
            <person name="Sin Y."/>
            <person name="Lee J.-S."/>
        </authorList>
    </citation>
    <scope>NUCLEOTIDE SEQUENCE [LARGE SCALE GENOMIC DNA]</scope>
    <source>
        <strain evidence="15 16">B3-10</strain>
    </source>
</reference>
<dbReference type="Gene3D" id="3.40.50.300">
    <property type="entry name" value="P-loop containing nucleotide triphosphate hydrolases"/>
    <property type="match status" value="1"/>
</dbReference>
<dbReference type="PRINTS" id="PR01874">
    <property type="entry name" value="DNAREPAIRADA"/>
</dbReference>
<evidence type="ECO:0000256" key="13">
    <source>
        <dbReference type="RuleBase" id="RU003555"/>
    </source>
</evidence>